<reference evidence="9" key="1">
    <citation type="journal article" date="2019" name="Int. J. Syst. Evol. Microbiol.">
        <title>The Global Catalogue of Microorganisms (GCM) 10K type strain sequencing project: providing services to taxonomists for standard genome sequencing and annotation.</title>
        <authorList>
            <consortium name="The Broad Institute Genomics Platform"/>
            <consortium name="The Broad Institute Genome Sequencing Center for Infectious Disease"/>
            <person name="Wu L."/>
            <person name="Ma J."/>
        </authorList>
    </citation>
    <scope>NUCLEOTIDE SEQUENCE [LARGE SCALE GENOMIC DNA]</scope>
    <source>
        <strain evidence="9">JCM 18392</strain>
    </source>
</reference>
<evidence type="ECO:0000256" key="2">
    <source>
        <dbReference type="ARBA" id="ARBA00022475"/>
    </source>
</evidence>
<keyword evidence="2" id="KW-1003">Cell membrane</keyword>
<feature type="region of interest" description="Disordered" evidence="7">
    <location>
        <begin position="311"/>
        <end position="348"/>
    </location>
</feature>
<comment type="subcellular location">
    <subcellularLocation>
        <location evidence="1">Cell inner membrane</location>
    </subcellularLocation>
</comment>
<evidence type="ECO:0000256" key="4">
    <source>
        <dbReference type="ARBA" id="ARBA00022679"/>
    </source>
</evidence>
<evidence type="ECO:0000313" key="9">
    <source>
        <dbReference type="Proteomes" id="UP001501323"/>
    </source>
</evidence>
<keyword evidence="5" id="KW-0472">Membrane</keyword>
<dbReference type="InterPro" id="IPR014548">
    <property type="entry name" value="Ac_Trasf"/>
</dbReference>
<dbReference type="RefSeq" id="WP_345293872.1">
    <property type="nucleotide sequence ID" value="NZ_BAABJY010000001.1"/>
</dbReference>
<dbReference type="PIRSF" id="PIRSF028561">
    <property type="entry name" value="Ac_Trasf"/>
    <property type="match status" value="1"/>
</dbReference>
<evidence type="ECO:0000256" key="7">
    <source>
        <dbReference type="SAM" id="MobiDB-lite"/>
    </source>
</evidence>
<evidence type="ECO:0000256" key="3">
    <source>
        <dbReference type="ARBA" id="ARBA00022519"/>
    </source>
</evidence>
<proteinExistence type="predicted"/>
<dbReference type="InterPro" id="IPR004960">
    <property type="entry name" value="LipA_acyltrans"/>
</dbReference>
<accession>A0ABP9DT12</accession>
<dbReference type="EMBL" id="BAABJY010000001">
    <property type="protein sequence ID" value="GAA4856005.1"/>
    <property type="molecule type" value="Genomic_DNA"/>
</dbReference>
<dbReference type="GO" id="GO:0016746">
    <property type="term" value="F:acyltransferase activity"/>
    <property type="evidence" value="ECO:0007669"/>
    <property type="project" value="UniProtKB-KW"/>
</dbReference>
<gene>
    <name evidence="8" type="ORF">GCM10023332_04540</name>
</gene>
<sequence>MSSEWKQRQEGGGRFAIGLIGAISRHGGRALGRLCLYPITVYFLLKRGAERRASRAYLARALGLRPSLLDVARHIHTFASTILDRVFLLGEQAPGRDIRERFDVSIRGLDGIHAQLDQGRGVLLFGSHLGSFEVLRVLARQRPDYTIRVVLDKAHSPAMTQLFDAMNPEIAANVIDGSQDGPAIMLAIQQAAEQGHLVALLVDRAQPGHPTVDVPFLGAPAEFPTAPWLIAAVLKVPVSLAFGLYHGGNRYELVFETFSEGLDIPRRERAAAIPSLIRGYAARLEHYVRYAPYNWFNFYDFWGHGDACNPREPTQPGLPPSAGAAAAPGTGRAAGGDAAVPGAPPGQR</sequence>
<evidence type="ECO:0000256" key="1">
    <source>
        <dbReference type="ARBA" id="ARBA00004533"/>
    </source>
</evidence>
<evidence type="ECO:0000256" key="6">
    <source>
        <dbReference type="ARBA" id="ARBA00023315"/>
    </source>
</evidence>
<evidence type="ECO:0000313" key="8">
    <source>
        <dbReference type="EMBL" id="GAA4856005.1"/>
    </source>
</evidence>
<dbReference type="PANTHER" id="PTHR30606:SF9">
    <property type="entry name" value="LIPID A BIOSYNTHESIS LAUROYLTRANSFERASE"/>
    <property type="match status" value="1"/>
</dbReference>
<dbReference type="PANTHER" id="PTHR30606">
    <property type="entry name" value="LIPID A BIOSYNTHESIS LAUROYL ACYLTRANSFERASE"/>
    <property type="match status" value="1"/>
</dbReference>
<keyword evidence="9" id="KW-1185">Reference proteome</keyword>
<keyword evidence="4" id="KW-0808">Transferase</keyword>
<dbReference type="Pfam" id="PF03279">
    <property type="entry name" value="Lip_A_acyltrans"/>
    <property type="match status" value="1"/>
</dbReference>
<dbReference type="Proteomes" id="UP001501323">
    <property type="component" value="Unassembled WGS sequence"/>
</dbReference>
<organism evidence="8 9">
    <name type="scientific">Luteimonas vadosa</name>
    <dbReference type="NCBI Taxonomy" id="1165507"/>
    <lineage>
        <taxon>Bacteria</taxon>
        <taxon>Pseudomonadati</taxon>
        <taxon>Pseudomonadota</taxon>
        <taxon>Gammaproteobacteria</taxon>
        <taxon>Lysobacterales</taxon>
        <taxon>Lysobacteraceae</taxon>
        <taxon>Luteimonas</taxon>
    </lineage>
</organism>
<comment type="caution">
    <text evidence="8">The sequence shown here is derived from an EMBL/GenBank/DDBJ whole genome shotgun (WGS) entry which is preliminary data.</text>
</comment>
<dbReference type="CDD" id="cd07984">
    <property type="entry name" value="LPLAT_LABLAT-like"/>
    <property type="match status" value="1"/>
</dbReference>
<keyword evidence="6 8" id="KW-0012">Acyltransferase</keyword>
<name>A0ABP9DT12_9GAMM</name>
<protein>
    <submittedName>
        <fullName evidence="8">Acyltransferase</fullName>
    </submittedName>
</protein>
<feature type="compositionally biased region" description="Low complexity" evidence="7">
    <location>
        <begin position="320"/>
        <end position="341"/>
    </location>
</feature>
<evidence type="ECO:0000256" key="5">
    <source>
        <dbReference type="ARBA" id="ARBA00023136"/>
    </source>
</evidence>
<keyword evidence="3" id="KW-0997">Cell inner membrane</keyword>